<dbReference type="GO" id="GO:0000160">
    <property type="term" value="P:phosphorelay signal transduction system"/>
    <property type="evidence" value="ECO:0007669"/>
    <property type="project" value="InterPro"/>
</dbReference>
<dbReference type="InterPro" id="IPR009057">
    <property type="entry name" value="Homeodomain-like_sf"/>
</dbReference>
<dbReference type="Pfam" id="PF00072">
    <property type="entry name" value="Response_reg"/>
    <property type="match status" value="1"/>
</dbReference>
<dbReference type="PROSITE" id="PS50110">
    <property type="entry name" value="RESPONSE_REGULATORY"/>
    <property type="match status" value="1"/>
</dbReference>
<keyword evidence="2" id="KW-0067">ATP-binding</keyword>
<dbReference type="InterPro" id="IPR001789">
    <property type="entry name" value="Sig_transdc_resp-reg_receiver"/>
</dbReference>
<keyword evidence="3" id="KW-0805">Transcription regulation</keyword>
<keyword evidence="7" id="KW-0238">DNA-binding</keyword>
<dbReference type="Gene3D" id="3.40.50.2300">
    <property type="match status" value="1"/>
</dbReference>
<protein>
    <submittedName>
        <fullName evidence="7">Sigma-54 dependent DNA-binding response regulator</fullName>
    </submittedName>
</protein>
<accession>A0A3B1DKK5</accession>
<dbReference type="SUPFAM" id="SSF46689">
    <property type="entry name" value="Homeodomain-like"/>
    <property type="match status" value="1"/>
</dbReference>
<dbReference type="InterPro" id="IPR002197">
    <property type="entry name" value="HTH_Fis"/>
</dbReference>
<dbReference type="SMART" id="SM00448">
    <property type="entry name" value="REC"/>
    <property type="match status" value="1"/>
</dbReference>
<name>A0A3B1DKK5_9ZZZZ</name>
<evidence type="ECO:0000256" key="2">
    <source>
        <dbReference type="ARBA" id="ARBA00022840"/>
    </source>
</evidence>
<dbReference type="GO" id="GO:0005524">
    <property type="term" value="F:ATP binding"/>
    <property type="evidence" value="ECO:0007669"/>
    <property type="project" value="UniProtKB-KW"/>
</dbReference>
<dbReference type="GO" id="GO:0043565">
    <property type="term" value="F:sequence-specific DNA binding"/>
    <property type="evidence" value="ECO:0007669"/>
    <property type="project" value="InterPro"/>
</dbReference>
<dbReference type="InterPro" id="IPR027417">
    <property type="entry name" value="P-loop_NTPase"/>
</dbReference>
<dbReference type="FunFam" id="3.40.50.300:FF:000006">
    <property type="entry name" value="DNA-binding transcriptional regulator NtrC"/>
    <property type="match status" value="1"/>
</dbReference>
<dbReference type="PROSITE" id="PS50045">
    <property type="entry name" value="SIGMA54_INTERACT_4"/>
    <property type="match status" value="1"/>
</dbReference>
<dbReference type="EMBL" id="UOGD01000440">
    <property type="protein sequence ID" value="VAX29177.1"/>
    <property type="molecule type" value="Genomic_DNA"/>
</dbReference>
<evidence type="ECO:0000256" key="1">
    <source>
        <dbReference type="ARBA" id="ARBA00022741"/>
    </source>
</evidence>
<dbReference type="Pfam" id="PF25601">
    <property type="entry name" value="AAA_lid_14"/>
    <property type="match status" value="1"/>
</dbReference>
<dbReference type="CDD" id="cd00009">
    <property type="entry name" value="AAA"/>
    <property type="match status" value="1"/>
</dbReference>
<organism evidence="7">
    <name type="scientific">hydrothermal vent metagenome</name>
    <dbReference type="NCBI Taxonomy" id="652676"/>
    <lineage>
        <taxon>unclassified sequences</taxon>
        <taxon>metagenomes</taxon>
        <taxon>ecological metagenomes</taxon>
    </lineage>
</organism>
<dbReference type="Pfam" id="PF00158">
    <property type="entry name" value="Sigma54_activat"/>
    <property type="match status" value="1"/>
</dbReference>
<dbReference type="SMART" id="SM00382">
    <property type="entry name" value="AAA"/>
    <property type="match status" value="1"/>
</dbReference>
<keyword evidence="4" id="KW-0804">Transcription</keyword>
<evidence type="ECO:0000259" key="6">
    <source>
        <dbReference type="PROSITE" id="PS50110"/>
    </source>
</evidence>
<evidence type="ECO:0000313" key="7">
    <source>
        <dbReference type="EMBL" id="VAX29177.1"/>
    </source>
</evidence>
<dbReference type="Pfam" id="PF02954">
    <property type="entry name" value="HTH_8"/>
    <property type="match status" value="1"/>
</dbReference>
<reference evidence="7" key="1">
    <citation type="submission" date="2018-06" db="EMBL/GenBank/DDBJ databases">
        <authorList>
            <person name="Zhirakovskaya E."/>
        </authorList>
    </citation>
    <scope>NUCLEOTIDE SEQUENCE</scope>
</reference>
<dbReference type="Gene3D" id="3.40.50.300">
    <property type="entry name" value="P-loop containing nucleotide triphosphate hydrolases"/>
    <property type="match status" value="1"/>
</dbReference>
<dbReference type="InterPro" id="IPR058031">
    <property type="entry name" value="AAA_lid_NorR"/>
</dbReference>
<dbReference type="SUPFAM" id="SSF52172">
    <property type="entry name" value="CheY-like"/>
    <property type="match status" value="1"/>
</dbReference>
<gene>
    <name evidence="7" type="ORF">MNBD_IGNAVI01-1041</name>
</gene>
<proteinExistence type="predicted"/>
<dbReference type="GO" id="GO:0006355">
    <property type="term" value="P:regulation of DNA-templated transcription"/>
    <property type="evidence" value="ECO:0007669"/>
    <property type="project" value="InterPro"/>
</dbReference>
<dbReference type="PROSITE" id="PS00675">
    <property type="entry name" value="SIGMA54_INTERACT_1"/>
    <property type="match status" value="1"/>
</dbReference>
<feature type="domain" description="Sigma-54 factor interaction" evidence="5">
    <location>
        <begin position="143"/>
        <end position="371"/>
    </location>
</feature>
<keyword evidence="1" id="KW-0547">Nucleotide-binding</keyword>
<dbReference type="Gene3D" id="1.10.8.60">
    <property type="match status" value="1"/>
</dbReference>
<evidence type="ECO:0000256" key="3">
    <source>
        <dbReference type="ARBA" id="ARBA00023015"/>
    </source>
</evidence>
<dbReference type="PANTHER" id="PTHR32071">
    <property type="entry name" value="TRANSCRIPTIONAL REGULATORY PROTEIN"/>
    <property type="match status" value="1"/>
</dbReference>
<dbReference type="InterPro" id="IPR011006">
    <property type="entry name" value="CheY-like_superfamily"/>
</dbReference>
<dbReference type="InterPro" id="IPR003593">
    <property type="entry name" value="AAA+_ATPase"/>
</dbReference>
<sequence length="450" mass="51152">MSKLLIIDDDEALRVTLKLYLKDEGYELFDADGGKSALDQLESIDPDLVLCDIKMPDMSGLDVLEKIKEYNSNIQVIMITAFNDVSSTISAMQKNAFDYVTKPLDIPNLKEKLRKALEIKNISGELTEFRVEEELESDTGKKLVGKSPVMQEIYKYIGQLSLNKLTVLLQGDSGTGKEMIARVIHESGSKGKPFVAVNCSALMETLLESELFGHVNGAFTGAIRDKKGKFELAGNGTIFLDEISEVSLTVQSKLLRVLQEKEFEKIGGETTLKMNARIITATNKNLEELVKEGKFREDLYYRLKVFTINVPPLKDRKEDIPLLAMHFIDIVNKEVHKNVKKIPYDVMELIQNHNWVGNVRELENTLRQAVVLCKSDVLDKDSILLSKPRPDHLPNYDYNLSLEDVEKKHIKYVLDNINWDKKRACQILGISKPTLYSKLEKYNLKPINKR</sequence>
<dbReference type="SUPFAM" id="SSF52540">
    <property type="entry name" value="P-loop containing nucleoside triphosphate hydrolases"/>
    <property type="match status" value="1"/>
</dbReference>
<evidence type="ECO:0000259" key="5">
    <source>
        <dbReference type="PROSITE" id="PS50045"/>
    </source>
</evidence>
<dbReference type="Gene3D" id="1.10.10.60">
    <property type="entry name" value="Homeodomain-like"/>
    <property type="match status" value="1"/>
</dbReference>
<dbReference type="InterPro" id="IPR025662">
    <property type="entry name" value="Sigma_54_int_dom_ATP-bd_1"/>
</dbReference>
<feature type="domain" description="Response regulatory" evidence="6">
    <location>
        <begin position="3"/>
        <end position="117"/>
    </location>
</feature>
<dbReference type="AlphaFoldDB" id="A0A3B1DKK5"/>
<evidence type="ECO:0000256" key="4">
    <source>
        <dbReference type="ARBA" id="ARBA00023163"/>
    </source>
</evidence>
<dbReference type="InterPro" id="IPR002078">
    <property type="entry name" value="Sigma_54_int"/>
</dbReference>